<feature type="compositionally biased region" description="Low complexity" evidence="1">
    <location>
        <begin position="220"/>
        <end position="229"/>
    </location>
</feature>
<feature type="compositionally biased region" description="Basic and acidic residues" evidence="1">
    <location>
        <begin position="230"/>
        <end position="244"/>
    </location>
</feature>
<dbReference type="EMBL" id="JBHUKR010000011">
    <property type="protein sequence ID" value="MFD2419185.1"/>
    <property type="molecule type" value="Genomic_DNA"/>
</dbReference>
<dbReference type="RefSeq" id="WP_378267193.1">
    <property type="nucleotide sequence ID" value="NZ_JBHUKR010000011.1"/>
</dbReference>
<name>A0ABW5FY45_9PSEU</name>
<reference evidence="5" key="1">
    <citation type="journal article" date="2019" name="Int. J. Syst. Evol. Microbiol.">
        <title>The Global Catalogue of Microorganisms (GCM) 10K type strain sequencing project: providing services to taxonomists for standard genome sequencing and annotation.</title>
        <authorList>
            <consortium name="The Broad Institute Genomics Platform"/>
            <consortium name="The Broad Institute Genome Sequencing Center for Infectious Disease"/>
            <person name="Wu L."/>
            <person name="Ma J."/>
        </authorList>
    </citation>
    <scope>NUCLEOTIDE SEQUENCE [LARGE SCALE GENOMIC DNA]</scope>
    <source>
        <strain evidence="5">CGMCC 4.7645</strain>
    </source>
</reference>
<keyword evidence="5" id="KW-1185">Reference proteome</keyword>
<dbReference type="Pfam" id="PF13490">
    <property type="entry name" value="zf-HC2"/>
    <property type="match status" value="1"/>
</dbReference>
<evidence type="ECO:0000259" key="3">
    <source>
        <dbReference type="Pfam" id="PF13490"/>
    </source>
</evidence>
<gene>
    <name evidence="4" type="ORF">ACFSXZ_22905</name>
</gene>
<evidence type="ECO:0000256" key="1">
    <source>
        <dbReference type="SAM" id="MobiDB-lite"/>
    </source>
</evidence>
<keyword evidence="2" id="KW-1133">Transmembrane helix</keyword>
<feature type="transmembrane region" description="Helical" evidence="2">
    <location>
        <begin position="152"/>
        <end position="171"/>
    </location>
</feature>
<feature type="transmembrane region" description="Helical" evidence="2">
    <location>
        <begin position="85"/>
        <end position="104"/>
    </location>
</feature>
<dbReference type="Proteomes" id="UP001597417">
    <property type="component" value="Unassembled WGS sequence"/>
</dbReference>
<evidence type="ECO:0000256" key="2">
    <source>
        <dbReference type="SAM" id="Phobius"/>
    </source>
</evidence>
<feature type="region of interest" description="Disordered" evidence="1">
    <location>
        <begin position="220"/>
        <end position="244"/>
    </location>
</feature>
<organism evidence="4 5">
    <name type="scientific">Amycolatopsis pigmentata</name>
    <dbReference type="NCBI Taxonomy" id="450801"/>
    <lineage>
        <taxon>Bacteria</taxon>
        <taxon>Bacillati</taxon>
        <taxon>Actinomycetota</taxon>
        <taxon>Actinomycetes</taxon>
        <taxon>Pseudonocardiales</taxon>
        <taxon>Pseudonocardiaceae</taxon>
        <taxon>Amycolatopsis</taxon>
    </lineage>
</organism>
<proteinExistence type="predicted"/>
<feature type="transmembrane region" description="Helical" evidence="2">
    <location>
        <begin position="124"/>
        <end position="140"/>
    </location>
</feature>
<sequence length="244" mass="25941">MVMDCATAREAISATLDDEEPGVEVAALDSHLQECPGCTAWRDEAAAVTRLARLGSASEAPDVRADVFAGLPAAARRRPVDWPRWALVFSAISQFSIVVSQLFLPQPMTAGMTVAPTSHLEHETVAFNFAVGVALLWGAARPGHARTQLPMLLSFTVPLVALSFVDLAGGQVGWYRLASHVPLLIGVLCTALIGGRGSRRPWPGNRASLDRLRHARLAGASAEAVASETASREHRPPAARRDAA</sequence>
<feature type="transmembrane region" description="Helical" evidence="2">
    <location>
        <begin position="177"/>
        <end position="195"/>
    </location>
</feature>
<protein>
    <submittedName>
        <fullName evidence="4">Zf-HC2 domain-containing protein</fullName>
    </submittedName>
</protein>
<comment type="caution">
    <text evidence="4">The sequence shown here is derived from an EMBL/GenBank/DDBJ whole genome shotgun (WGS) entry which is preliminary data.</text>
</comment>
<keyword evidence="2" id="KW-0472">Membrane</keyword>
<evidence type="ECO:0000313" key="4">
    <source>
        <dbReference type="EMBL" id="MFD2419185.1"/>
    </source>
</evidence>
<evidence type="ECO:0000313" key="5">
    <source>
        <dbReference type="Proteomes" id="UP001597417"/>
    </source>
</evidence>
<dbReference type="InterPro" id="IPR027383">
    <property type="entry name" value="Znf_put"/>
</dbReference>
<accession>A0ABW5FY45</accession>
<feature type="domain" description="Putative zinc-finger" evidence="3">
    <location>
        <begin position="5"/>
        <end position="38"/>
    </location>
</feature>
<keyword evidence="2" id="KW-0812">Transmembrane</keyword>